<sequence>MLGNYCVHQGLRPFLINRKHFIVVQMLETCRQGRPRQAKIWIMMFLIRREEQSSLLTEFTPYMEVRLRGTKCLLSHKYIERQSVSTELANTISICLFTLNEDA</sequence>
<dbReference type="Proteomes" id="UP000308267">
    <property type="component" value="Unassembled WGS sequence"/>
</dbReference>
<name>A0A4S2MBX5_OPIFE</name>
<comment type="caution">
    <text evidence="1">The sequence shown here is derived from an EMBL/GenBank/DDBJ whole genome shotgun (WGS) entry which is preliminary data.</text>
</comment>
<evidence type="ECO:0000313" key="1">
    <source>
        <dbReference type="EMBL" id="TGZ74081.1"/>
    </source>
</evidence>
<dbReference type="AlphaFoldDB" id="A0A4S2MBX5"/>
<accession>A0A4S2MBX5</accession>
<dbReference type="EMBL" id="SJOL01002145">
    <property type="protein sequence ID" value="TGZ74081.1"/>
    <property type="molecule type" value="Genomic_DNA"/>
</dbReference>
<protein>
    <submittedName>
        <fullName evidence="1">Uncharacterized protein</fullName>
    </submittedName>
</protein>
<gene>
    <name evidence="1" type="ORF">CRM22_001140</name>
</gene>
<organism evidence="1 2">
    <name type="scientific">Opisthorchis felineus</name>
    <dbReference type="NCBI Taxonomy" id="147828"/>
    <lineage>
        <taxon>Eukaryota</taxon>
        <taxon>Metazoa</taxon>
        <taxon>Spiralia</taxon>
        <taxon>Lophotrochozoa</taxon>
        <taxon>Platyhelminthes</taxon>
        <taxon>Trematoda</taxon>
        <taxon>Digenea</taxon>
        <taxon>Opisthorchiida</taxon>
        <taxon>Opisthorchiata</taxon>
        <taxon>Opisthorchiidae</taxon>
        <taxon>Opisthorchis</taxon>
    </lineage>
</organism>
<reference evidence="1 2" key="1">
    <citation type="journal article" date="2019" name="BMC Genomics">
        <title>New insights from Opisthorchis felineus genome: update on genomics of the epidemiologically important liver flukes.</title>
        <authorList>
            <person name="Ershov N.I."/>
            <person name="Mordvinov V.A."/>
            <person name="Prokhortchouk E.B."/>
            <person name="Pakharukova M.Y."/>
            <person name="Gunbin K.V."/>
            <person name="Ustyantsev K."/>
            <person name="Genaev M.A."/>
            <person name="Blinov A.G."/>
            <person name="Mazur A."/>
            <person name="Boulygina E."/>
            <person name="Tsygankova S."/>
            <person name="Khrameeva E."/>
            <person name="Chekanov N."/>
            <person name="Fan G."/>
            <person name="Xiao A."/>
            <person name="Zhang H."/>
            <person name="Xu X."/>
            <person name="Yang H."/>
            <person name="Solovyev V."/>
            <person name="Lee S.M."/>
            <person name="Liu X."/>
            <person name="Afonnikov D.A."/>
            <person name="Skryabin K.G."/>
        </authorList>
    </citation>
    <scope>NUCLEOTIDE SEQUENCE [LARGE SCALE GENOMIC DNA]</scope>
    <source>
        <strain evidence="1">AK-0245</strain>
        <tissue evidence="1">Whole organism</tissue>
    </source>
</reference>
<evidence type="ECO:0000313" key="2">
    <source>
        <dbReference type="Proteomes" id="UP000308267"/>
    </source>
</evidence>
<keyword evidence="2" id="KW-1185">Reference proteome</keyword>
<proteinExistence type="predicted"/>